<name>A0A7J6MTD7_PERCH</name>
<evidence type="ECO:0000313" key="2">
    <source>
        <dbReference type="EMBL" id="KAF4674843.1"/>
    </source>
</evidence>
<evidence type="ECO:0000313" key="3">
    <source>
        <dbReference type="Proteomes" id="UP000591131"/>
    </source>
</evidence>
<comment type="caution">
    <text evidence="2">The sequence shown here is derived from an EMBL/GenBank/DDBJ whole genome shotgun (WGS) entry which is preliminary data.</text>
</comment>
<evidence type="ECO:0000256" key="1">
    <source>
        <dbReference type="SAM" id="MobiDB-lite"/>
    </source>
</evidence>
<organism evidence="2 3">
    <name type="scientific">Perkinsus chesapeaki</name>
    <name type="common">Clam parasite</name>
    <name type="synonym">Perkinsus andrewsi</name>
    <dbReference type="NCBI Taxonomy" id="330153"/>
    <lineage>
        <taxon>Eukaryota</taxon>
        <taxon>Sar</taxon>
        <taxon>Alveolata</taxon>
        <taxon>Perkinsozoa</taxon>
        <taxon>Perkinsea</taxon>
        <taxon>Perkinsida</taxon>
        <taxon>Perkinsidae</taxon>
        <taxon>Perkinsus</taxon>
    </lineage>
</organism>
<dbReference type="Proteomes" id="UP000591131">
    <property type="component" value="Unassembled WGS sequence"/>
</dbReference>
<feature type="compositionally biased region" description="Basic and acidic residues" evidence="1">
    <location>
        <begin position="33"/>
        <end position="45"/>
    </location>
</feature>
<proteinExistence type="predicted"/>
<protein>
    <submittedName>
        <fullName evidence="2">Uncharacterized protein</fullName>
    </submittedName>
</protein>
<keyword evidence="3" id="KW-1185">Reference proteome</keyword>
<gene>
    <name evidence="2" type="ORF">FOL47_008591</name>
</gene>
<dbReference type="OrthoDB" id="425875at2759"/>
<accession>A0A7J6MTD7</accession>
<dbReference type="AlphaFoldDB" id="A0A7J6MTD7"/>
<sequence length="131" mass="14586">MSVPGAPTALSPRSILTSTVASSVSEDSSPRSIRSDRNGREIVPRSKEHSISFADEIPDISGSPQSLETVYPVECYKELNRCDSFEARDTEFPEKRQSCLAGFKEFLYLLFTASDAPDDTYVDFARNAYYV</sequence>
<reference evidence="2 3" key="1">
    <citation type="submission" date="2020-04" db="EMBL/GenBank/DDBJ databases">
        <title>Perkinsus chesapeaki whole genome sequence.</title>
        <authorList>
            <person name="Bogema D.R."/>
        </authorList>
    </citation>
    <scope>NUCLEOTIDE SEQUENCE [LARGE SCALE GENOMIC DNA]</scope>
    <source>
        <strain evidence="2">ATCC PRA-425</strain>
    </source>
</reference>
<feature type="compositionally biased region" description="Low complexity" evidence="1">
    <location>
        <begin position="19"/>
        <end position="32"/>
    </location>
</feature>
<dbReference type="EMBL" id="JAAPAO010000056">
    <property type="protein sequence ID" value="KAF4674843.1"/>
    <property type="molecule type" value="Genomic_DNA"/>
</dbReference>
<feature type="region of interest" description="Disordered" evidence="1">
    <location>
        <begin position="19"/>
        <end position="45"/>
    </location>
</feature>